<keyword evidence="3" id="KW-1185">Reference proteome</keyword>
<evidence type="ECO:0000313" key="2">
    <source>
        <dbReference type="EMBL" id="CAH1394948.1"/>
    </source>
</evidence>
<organism evidence="2 3">
    <name type="scientific">Nezara viridula</name>
    <name type="common">Southern green stink bug</name>
    <name type="synonym">Cimex viridulus</name>
    <dbReference type="NCBI Taxonomy" id="85310"/>
    <lineage>
        <taxon>Eukaryota</taxon>
        <taxon>Metazoa</taxon>
        <taxon>Ecdysozoa</taxon>
        <taxon>Arthropoda</taxon>
        <taxon>Hexapoda</taxon>
        <taxon>Insecta</taxon>
        <taxon>Pterygota</taxon>
        <taxon>Neoptera</taxon>
        <taxon>Paraneoptera</taxon>
        <taxon>Hemiptera</taxon>
        <taxon>Heteroptera</taxon>
        <taxon>Panheteroptera</taxon>
        <taxon>Pentatomomorpha</taxon>
        <taxon>Pentatomoidea</taxon>
        <taxon>Pentatomidae</taxon>
        <taxon>Pentatominae</taxon>
        <taxon>Nezara</taxon>
    </lineage>
</organism>
<name>A0A9P0H2F4_NEZVI</name>
<sequence>MVRIFFLASLTPHHDVEAATIDGKKFKDRMEKLEGSDTEVKLLGVRDGGREQETEMTGLESLRRRRSM</sequence>
<dbReference type="Proteomes" id="UP001152798">
    <property type="component" value="Chromosome 3"/>
</dbReference>
<dbReference type="EMBL" id="OV725079">
    <property type="protein sequence ID" value="CAH1394948.1"/>
    <property type="molecule type" value="Genomic_DNA"/>
</dbReference>
<proteinExistence type="predicted"/>
<dbReference type="AlphaFoldDB" id="A0A9P0H2F4"/>
<evidence type="ECO:0000256" key="1">
    <source>
        <dbReference type="SAM" id="MobiDB-lite"/>
    </source>
</evidence>
<reference evidence="2" key="1">
    <citation type="submission" date="2022-01" db="EMBL/GenBank/DDBJ databases">
        <authorList>
            <person name="King R."/>
        </authorList>
    </citation>
    <scope>NUCLEOTIDE SEQUENCE</scope>
</reference>
<accession>A0A9P0H2F4</accession>
<gene>
    <name evidence="2" type="ORF">NEZAVI_LOCUS5307</name>
</gene>
<feature type="region of interest" description="Disordered" evidence="1">
    <location>
        <begin position="48"/>
        <end position="68"/>
    </location>
</feature>
<evidence type="ECO:0000313" key="3">
    <source>
        <dbReference type="Proteomes" id="UP001152798"/>
    </source>
</evidence>
<protein>
    <submittedName>
        <fullName evidence="2">Uncharacterized protein</fullName>
    </submittedName>
</protein>